<feature type="signal peptide" evidence="1">
    <location>
        <begin position="1"/>
        <end position="21"/>
    </location>
</feature>
<name>A0AAV5UBD2_9BILA</name>
<dbReference type="AlphaFoldDB" id="A0AAV5UBD2"/>
<dbReference type="Proteomes" id="UP001432027">
    <property type="component" value="Unassembled WGS sequence"/>
</dbReference>
<dbReference type="EMBL" id="BTSX01000006">
    <property type="protein sequence ID" value="GMT04186.1"/>
    <property type="molecule type" value="Genomic_DNA"/>
</dbReference>
<accession>A0AAV5UBD2</accession>
<gene>
    <name evidence="2" type="ORF">PENTCL1PPCAC_26360</name>
</gene>
<keyword evidence="1" id="KW-0732">Signal</keyword>
<reference evidence="2" key="1">
    <citation type="submission" date="2023-10" db="EMBL/GenBank/DDBJ databases">
        <title>Genome assembly of Pristionchus species.</title>
        <authorList>
            <person name="Yoshida K."/>
            <person name="Sommer R.J."/>
        </authorList>
    </citation>
    <scope>NUCLEOTIDE SEQUENCE</scope>
    <source>
        <strain evidence="2">RS0144</strain>
    </source>
</reference>
<organism evidence="2 3">
    <name type="scientific">Pristionchus entomophagus</name>
    <dbReference type="NCBI Taxonomy" id="358040"/>
    <lineage>
        <taxon>Eukaryota</taxon>
        <taxon>Metazoa</taxon>
        <taxon>Ecdysozoa</taxon>
        <taxon>Nematoda</taxon>
        <taxon>Chromadorea</taxon>
        <taxon>Rhabditida</taxon>
        <taxon>Rhabditina</taxon>
        <taxon>Diplogasteromorpha</taxon>
        <taxon>Diplogasteroidea</taxon>
        <taxon>Neodiplogasteridae</taxon>
        <taxon>Pristionchus</taxon>
    </lineage>
</organism>
<evidence type="ECO:0000256" key="1">
    <source>
        <dbReference type="SAM" id="SignalP"/>
    </source>
</evidence>
<keyword evidence="3" id="KW-1185">Reference proteome</keyword>
<comment type="caution">
    <text evidence="2">The sequence shown here is derived from an EMBL/GenBank/DDBJ whole genome shotgun (WGS) entry which is preliminary data.</text>
</comment>
<feature type="chain" id="PRO_5043316164" evidence="1">
    <location>
        <begin position="22"/>
        <end position="66"/>
    </location>
</feature>
<sequence>MLWLSTPLLLLSALSPTGSHAEDIQFTPLTKDFLELINNDERYNRYATPTQYDGITTNVSISMYIE</sequence>
<evidence type="ECO:0000313" key="3">
    <source>
        <dbReference type="Proteomes" id="UP001432027"/>
    </source>
</evidence>
<proteinExistence type="predicted"/>
<feature type="non-terminal residue" evidence="2">
    <location>
        <position position="66"/>
    </location>
</feature>
<evidence type="ECO:0000313" key="2">
    <source>
        <dbReference type="EMBL" id="GMT04186.1"/>
    </source>
</evidence>
<protein>
    <submittedName>
        <fullName evidence="2">Uncharacterized protein</fullName>
    </submittedName>
</protein>